<evidence type="ECO:0000256" key="3">
    <source>
        <dbReference type="ARBA" id="ARBA00022525"/>
    </source>
</evidence>
<dbReference type="InterPro" id="IPR006170">
    <property type="entry name" value="PBP/GOBP"/>
</dbReference>
<dbReference type="AlphaFoldDB" id="A0A163AN00"/>
<evidence type="ECO:0000313" key="5">
    <source>
        <dbReference type="EMBL" id="SAJ59022.1"/>
    </source>
</evidence>
<dbReference type="InterPro" id="IPR036728">
    <property type="entry name" value="PBP_GOBP_sf"/>
</dbReference>
<dbReference type="EMBL" id="LT555337">
    <property type="protein sequence ID" value="SAJ59022.1"/>
    <property type="molecule type" value="mRNA"/>
</dbReference>
<dbReference type="PANTHER" id="PTHR21364">
    <property type="entry name" value="GENERAL ODORANT-BINDING PROTEIN 19A"/>
    <property type="match status" value="1"/>
</dbReference>
<dbReference type="CDD" id="cd23992">
    <property type="entry name" value="PBP_GOBP"/>
    <property type="match status" value="1"/>
</dbReference>
<dbReference type="SMART" id="SM00708">
    <property type="entry name" value="PhBP"/>
    <property type="match status" value="1"/>
</dbReference>
<keyword evidence="3" id="KW-0964">Secreted</keyword>
<evidence type="ECO:0000256" key="1">
    <source>
        <dbReference type="ARBA" id="ARBA00004613"/>
    </source>
</evidence>
<comment type="subcellular location">
    <subcellularLocation>
        <location evidence="1">Secreted</location>
    </subcellularLocation>
</comment>
<feature type="chain" id="PRO_5007841550" evidence="4">
    <location>
        <begin position="27"/>
        <end position="147"/>
    </location>
</feature>
<accession>A0A163AN00</accession>
<reference evidence="5" key="1">
    <citation type="submission" date="2016-03" db="EMBL/GenBank/DDBJ databases">
        <title>Under expression of chemosensory genes in domiciliary bugs of the Chagas disease vector Triatoma brasiliensis.</title>
        <authorList>
            <person name="Marchant A."/>
            <person name="Mougel F."/>
            <person name="Jacquin-Joly E."/>
            <person name="Costa J."/>
            <person name="Almeida C.E."/>
            <person name="Harry M."/>
        </authorList>
    </citation>
    <scope>NUCLEOTIDE SEQUENCE</scope>
    <source>
        <tissue evidence="5">Head antenna rostrum</tissue>
    </source>
</reference>
<feature type="signal peptide" evidence="4">
    <location>
        <begin position="1"/>
        <end position="26"/>
    </location>
</feature>
<dbReference type="GO" id="GO:0005576">
    <property type="term" value="C:extracellular region"/>
    <property type="evidence" value="ECO:0007669"/>
    <property type="project" value="UniProtKB-SubCell"/>
</dbReference>
<evidence type="ECO:0000256" key="4">
    <source>
        <dbReference type="SAM" id="SignalP"/>
    </source>
</evidence>
<comment type="similarity">
    <text evidence="2">Belongs to the PBP/GOBP family.</text>
</comment>
<sequence length="147" mass="16269">MGPSRIVVLVSTFIVSIMLLITDTHGAMTEAQMKQAMKTVRGMCLGKSGATKEALDKMQEGIFDEEDRNLKCYLGCIMGMMQAVKNNKINLKMVRSQITKMLEPEVGKRILTAFEGCQDTVGEDNCDLSFKFAKCLYDADPSAFIVP</sequence>
<keyword evidence="4" id="KW-0732">Signal</keyword>
<protein>
    <submittedName>
        <fullName evidence="5">Putative odorant-binding protein</fullName>
    </submittedName>
</protein>
<proteinExistence type="evidence at transcript level"/>
<name>A0A163AN00_TRIBS</name>
<evidence type="ECO:0000256" key="2">
    <source>
        <dbReference type="ARBA" id="ARBA00008098"/>
    </source>
</evidence>
<dbReference type="GO" id="GO:0005549">
    <property type="term" value="F:odorant binding"/>
    <property type="evidence" value="ECO:0007669"/>
    <property type="project" value="InterPro"/>
</dbReference>
<dbReference type="Gene3D" id="1.10.238.20">
    <property type="entry name" value="Pheromone/general odorant binding protein domain"/>
    <property type="match status" value="1"/>
</dbReference>
<gene>
    <name evidence="5" type="primary">TbraOBP6</name>
</gene>
<organism evidence="5">
    <name type="scientific">Triatoma brasiliensis</name>
    <name type="common">Blood-sucking bug</name>
    <dbReference type="NCBI Taxonomy" id="65344"/>
    <lineage>
        <taxon>Eukaryota</taxon>
        <taxon>Metazoa</taxon>
        <taxon>Ecdysozoa</taxon>
        <taxon>Arthropoda</taxon>
        <taxon>Hexapoda</taxon>
        <taxon>Insecta</taxon>
        <taxon>Pterygota</taxon>
        <taxon>Neoptera</taxon>
        <taxon>Paraneoptera</taxon>
        <taxon>Hemiptera</taxon>
        <taxon>Heteroptera</taxon>
        <taxon>Panheteroptera</taxon>
        <taxon>Cimicomorpha</taxon>
        <taxon>Reduviidae</taxon>
        <taxon>Triatominae</taxon>
        <taxon>Triatoma</taxon>
    </lineage>
</organism>
<dbReference type="PANTHER" id="PTHR21364:SF2">
    <property type="entry name" value="GENERAL ODORANT-BINDING PROTEIN 19A"/>
    <property type="match status" value="1"/>
</dbReference>
<dbReference type="GO" id="GO:0007608">
    <property type="term" value="P:sensory perception of smell"/>
    <property type="evidence" value="ECO:0007669"/>
    <property type="project" value="UniProtKB-ARBA"/>
</dbReference>
<dbReference type="SUPFAM" id="SSF47565">
    <property type="entry name" value="Insect pheromone/odorant-binding proteins"/>
    <property type="match status" value="1"/>
</dbReference>
<dbReference type="Pfam" id="PF01395">
    <property type="entry name" value="PBP_GOBP"/>
    <property type="match status" value="1"/>
</dbReference>
<dbReference type="FunFam" id="1.10.238.20:FF:000001">
    <property type="entry name" value="General odorant-binding protein lush"/>
    <property type="match status" value="1"/>
</dbReference>